<organism evidence="2 3">
    <name type="scientific">Haemaphysalis longicornis</name>
    <name type="common">Bush tick</name>
    <dbReference type="NCBI Taxonomy" id="44386"/>
    <lineage>
        <taxon>Eukaryota</taxon>
        <taxon>Metazoa</taxon>
        <taxon>Ecdysozoa</taxon>
        <taxon>Arthropoda</taxon>
        <taxon>Chelicerata</taxon>
        <taxon>Arachnida</taxon>
        <taxon>Acari</taxon>
        <taxon>Parasitiformes</taxon>
        <taxon>Ixodida</taxon>
        <taxon>Ixodoidea</taxon>
        <taxon>Ixodidae</taxon>
        <taxon>Haemaphysalinae</taxon>
        <taxon>Haemaphysalis</taxon>
    </lineage>
</organism>
<dbReference type="Proteomes" id="UP000821853">
    <property type="component" value="Chromosome 1"/>
</dbReference>
<keyword evidence="1" id="KW-0472">Membrane</keyword>
<dbReference type="Gene3D" id="1.20.1070.10">
    <property type="entry name" value="Rhodopsin 7-helix transmembrane proteins"/>
    <property type="match status" value="1"/>
</dbReference>
<evidence type="ECO:0000313" key="3">
    <source>
        <dbReference type="Proteomes" id="UP000821853"/>
    </source>
</evidence>
<gene>
    <name evidence="2" type="ORF">HPB48_002977</name>
</gene>
<sequence length="136" mass="15332">MLTECAGDPQWTPLESVTYCGWTWPTQASWDSERGECVYVSSGRRLYYLLVTVALFFLPVAIMLTAYSLIVWRLWITQMPGERSAANINAQCRAKKKVGALCSRRIPLTHMEENLSPFLALVREREPCDSVGIVGS</sequence>
<evidence type="ECO:0000313" key="2">
    <source>
        <dbReference type="EMBL" id="KAH9361115.1"/>
    </source>
</evidence>
<dbReference type="AlphaFoldDB" id="A0A9J6FDX9"/>
<dbReference type="SUPFAM" id="SSF81321">
    <property type="entry name" value="Family A G protein-coupled receptor-like"/>
    <property type="match status" value="1"/>
</dbReference>
<keyword evidence="1" id="KW-0812">Transmembrane</keyword>
<accession>A0A9J6FDX9</accession>
<name>A0A9J6FDX9_HAELO</name>
<protein>
    <submittedName>
        <fullName evidence="2">Uncharacterized protein</fullName>
    </submittedName>
</protein>
<dbReference type="OrthoDB" id="5975505at2759"/>
<keyword evidence="3" id="KW-1185">Reference proteome</keyword>
<keyword evidence="1" id="KW-1133">Transmembrane helix</keyword>
<dbReference type="EMBL" id="JABSTR010000001">
    <property type="protein sequence ID" value="KAH9361115.1"/>
    <property type="molecule type" value="Genomic_DNA"/>
</dbReference>
<dbReference type="VEuPathDB" id="VectorBase:HLOH_060989"/>
<proteinExistence type="predicted"/>
<evidence type="ECO:0000256" key="1">
    <source>
        <dbReference type="SAM" id="Phobius"/>
    </source>
</evidence>
<feature type="transmembrane region" description="Helical" evidence="1">
    <location>
        <begin position="46"/>
        <end position="75"/>
    </location>
</feature>
<comment type="caution">
    <text evidence="2">The sequence shown here is derived from an EMBL/GenBank/DDBJ whole genome shotgun (WGS) entry which is preliminary data.</text>
</comment>
<reference evidence="2 3" key="1">
    <citation type="journal article" date="2020" name="Cell">
        <title>Large-Scale Comparative Analyses of Tick Genomes Elucidate Their Genetic Diversity and Vector Capacities.</title>
        <authorList>
            <consortium name="Tick Genome and Microbiome Consortium (TIGMIC)"/>
            <person name="Jia N."/>
            <person name="Wang J."/>
            <person name="Shi W."/>
            <person name="Du L."/>
            <person name="Sun Y."/>
            <person name="Zhan W."/>
            <person name="Jiang J.F."/>
            <person name="Wang Q."/>
            <person name="Zhang B."/>
            <person name="Ji P."/>
            <person name="Bell-Sakyi L."/>
            <person name="Cui X.M."/>
            <person name="Yuan T.T."/>
            <person name="Jiang B.G."/>
            <person name="Yang W.F."/>
            <person name="Lam T.T."/>
            <person name="Chang Q.C."/>
            <person name="Ding S.J."/>
            <person name="Wang X.J."/>
            <person name="Zhu J.G."/>
            <person name="Ruan X.D."/>
            <person name="Zhao L."/>
            <person name="Wei J.T."/>
            <person name="Ye R.Z."/>
            <person name="Que T.C."/>
            <person name="Du C.H."/>
            <person name="Zhou Y.H."/>
            <person name="Cheng J.X."/>
            <person name="Dai P.F."/>
            <person name="Guo W.B."/>
            <person name="Han X.H."/>
            <person name="Huang E.J."/>
            <person name="Li L.F."/>
            <person name="Wei W."/>
            <person name="Gao Y.C."/>
            <person name="Liu J.Z."/>
            <person name="Shao H.Z."/>
            <person name="Wang X."/>
            <person name="Wang C.C."/>
            <person name="Yang T.C."/>
            <person name="Huo Q.B."/>
            <person name="Li W."/>
            <person name="Chen H.Y."/>
            <person name="Chen S.E."/>
            <person name="Zhou L.G."/>
            <person name="Ni X.B."/>
            <person name="Tian J.H."/>
            <person name="Sheng Y."/>
            <person name="Liu T."/>
            <person name="Pan Y.S."/>
            <person name="Xia L.Y."/>
            <person name="Li J."/>
            <person name="Zhao F."/>
            <person name="Cao W.C."/>
        </authorList>
    </citation>
    <scope>NUCLEOTIDE SEQUENCE [LARGE SCALE GENOMIC DNA]</scope>
    <source>
        <strain evidence="2">HaeL-2018</strain>
    </source>
</reference>